<sequence>MPRDPTNSLILTNLSQASLDSPNELVSLLSNENDLIELVILSKLSRIILICESASVAIRVKAVISQHMPHVNVSFSIKDNNFDINKAELDSATTGYQEKTYLELPHDLNLKRFLISPPMSPQGEWNDWGKMEEGPNQVDIYSPEELSNLLWQRLGNTSMVEKVHLEPKTGRTIDLEIEPELLFNGIDNGVPAIILDKADHELVEEKLPKTSMPPV</sequence>
<evidence type="ECO:0000313" key="2">
    <source>
        <dbReference type="EMBL" id="EDK44136.1"/>
    </source>
</evidence>
<dbReference type="VEuPathDB" id="FungiDB:LELG_02315"/>
<dbReference type="Proteomes" id="UP000001996">
    <property type="component" value="Unassembled WGS sequence"/>
</dbReference>
<keyword evidence="3" id="KW-1185">Reference proteome</keyword>
<accession>A5DY78</accession>
<dbReference type="AlphaFoldDB" id="A5DY78"/>
<dbReference type="PANTHER" id="PTHR10300:SF14">
    <property type="entry name" value="PROTEIN SARAH"/>
    <property type="match status" value="1"/>
</dbReference>
<dbReference type="OrthoDB" id="17212at2759"/>
<dbReference type="STRING" id="379508.A5DY78"/>
<dbReference type="KEGG" id="lel:PVL30_003163"/>
<evidence type="ECO:0000256" key="1">
    <source>
        <dbReference type="ARBA" id="ARBA00008209"/>
    </source>
</evidence>
<dbReference type="InParanoid" id="A5DY78"/>
<dbReference type="GO" id="GO:0019722">
    <property type="term" value="P:calcium-mediated signaling"/>
    <property type="evidence" value="ECO:0007669"/>
    <property type="project" value="InterPro"/>
</dbReference>
<dbReference type="EMBL" id="CH981526">
    <property type="protein sequence ID" value="EDK44136.1"/>
    <property type="molecule type" value="Genomic_DNA"/>
</dbReference>
<comment type="similarity">
    <text evidence="1">Belongs to the RCAN family.</text>
</comment>
<protein>
    <recommendedName>
        <fullName evidence="4">Calcipressin</fullName>
    </recommendedName>
</protein>
<dbReference type="Pfam" id="PF04847">
    <property type="entry name" value="Calcipressin"/>
    <property type="match status" value="1"/>
</dbReference>
<dbReference type="eggNOG" id="KOG4019">
    <property type="taxonomic scope" value="Eukaryota"/>
</dbReference>
<organism evidence="2 3">
    <name type="scientific">Lodderomyces elongisporus (strain ATCC 11503 / CBS 2605 / JCM 1781 / NBRC 1676 / NRRL YB-4239)</name>
    <name type="common">Yeast</name>
    <name type="synonym">Saccharomyces elongisporus</name>
    <dbReference type="NCBI Taxonomy" id="379508"/>
    <lineage>
        <taxon>Eukaryota</taxon>
        <taxon>Fungi</taxon>
        <taxon>Dikarya</taxon>
        <taxon>Ascomycota</taxon>
        <taxon>Saccharomycotina</taxon>
        <taxon>Pichiomycetes</taxon>
        <taxon>Debaryomycetaceae</taxon>
        <taxon>Candida/Lodderomyces clade</taxon>
        <taxon>Lodderomyces</taxon>
    </lineage>
</organism>
<dbReference type="OMA" id="EWDHWDK"/>
<dbReference type="InterPro" id="IPR006931">
    <property type="entry name" value="Calcipressin"/>
</dbReference>
<dbReference type="GO" id="GO:0005634">
    <property type="term" value="C:nucleus"/>
    <property type="evidence" value="ECO:0007669"/>
    <property type="project" value="TreeGrafter"/>
</dbReference>
<dbReference type="PANTHER" id="PTHR10300">
    <property type="entry name" value="CALCIPRESSIN"/>
    <property type="match status" value="1"/>
</dbReference>
<name>A5DY78_LODEL</name>
<dbReference type="HOGENOM" id="CLU_113368_0_0_1"/>
<dbReference type="GeneID" id="5233227"/>
<evidence type="ECO:0008006" key="4">
    <source>
        <dbReference type="Google" id="ProtNLM"/>
    </source>
</evidence>
<dbReference type="GO" id="GO:0008597">
    <property type="term" value="F:calcium-dependent protein serine/threonine phosphatase regulator activity"/>
    <property type="evidence" value="ECO:0007669"/>
    <property type="project" value="TreeGrafter"/>
</dbReference>
<gene>
    <name evidence="2" type="ORF">LELG_02315</name>
</gene>
<reference evidence="2 3" key="1">
    <citation type="journal article" date="2009" name="Nature">
        <title>Evolution of pathogenicity and sexual reproduction in eight Candida genomes.</title>
        <authorList>
            <person name="Butler G."/>
            <person name="Rasmussen M.D."/>
            <person name="Lin M.F."/>
            <person name="Santos M.A."/>
            <person name="Sakthikumar S."/>
            <person name="Munro C.A."/>
            <person name="Rheinbay E."/>
            <person name="Grabherr M."/>
            <person name="Forche A."/>
            <person name="Reedy J.L."/>
            <person name="Agrafioti I."/>
            <person name="Arnaud M.B."/>
            <person name="Bates S."/>
            <person name="Brown A.J."/>
            <person name="Brunke S."/>
            <person name="Costanzo M.C."/>
            <person name="Fitzpatrick D.A."/>
            <person name="de Groot P.W."/>
            <person name="Harris D."/>
            <person name="Hoyer L.L."/>
            <person name="Hube B."/>
            <person name="Klis F.M."/>
            <person name="Kodira C."/>
            <person name="Lennard N."/>
            <person name="Logue M.E."/>
            <person name="Martin R."/>
            <person name="Neiman A.M."/>
            <person name="Nikolaou E."/>
            <person name="Quail M.A."/>
            <person name="Quinn J."/>
            <person name="Santos M.C."/>
            <person name="Schmitzberger F.F."/>
            <person name="Sherlock G."/>
            <person name="Shah P."/>
            <person name="Silverstein K.A."/>
            <person name="Skrzypek M.S."/>
            <person name="Soll D."/>
            <person name="Staggs R."/>
            <person name="Stansfield I."/>
            <person name="Stumpf M.P."/>
            <person name="Sudbery P.E."/>
            <person name="Srikantha T."/>
            <person name="Zeng Q."/>
            <person name="Berman J."/>
            <person name="Berriman M."/>
            <person name="Heitman J."/>
            <person name="Gow N.A."/>
            <person name="Lorenz M.C."/>
            <person name="Birren B.W."/>
            <person name="Kellis M."/>
            <person name="Cuomo C.A."/>
        </authorList>
    </citation>
    <scope>NUCLEOTIDE SEQUENCE [LARGE SCALE GENOMIC DNA]</scope>
    <source>
        <strain evidence="3">ATCC 11503 / BCRC 21390 / CBS 2605 / JCM 1781 / NBRC 1676 / NRRL YB-4239</strain>
    </source>
</reference>
<evidence type="ECO:0000313" key="3">
    <source>
        <dbReference type="Proteomes" id="UP000001996"/>
    </source>
</evidence>
<proteinExistence type="inferred from homology"/>
<dbReference type="GO" id="GO:0005737">
    <property type="term" value="C:cytoplasm"/>
    <property type="evidence" value="ECO:0007669"/>
    <property type="project" value="TreeGrafter"/>
</dbReference>